<dbReference type="OrthoDB" id="66958at2"/>
<dbReference type="SUPFAM" id="SSF52540">
    <property type="entry name" value="P-loop containing nucleoside triphosphate hydrolases"/>
    <property type="match status" value="1"/>
</dbReference>
<dbReference type="InterPro" id="IPR003439">
    <property type="entry name" value="ABC_transporter-like_ATP-bd"/>
</dbReference>
<keyword evidence="3 6" id="KW-0067">ATP-binding</keyword>
<keyword evidence="7" id="KW-1185">Reference proteome</keyword>
<dbReference type="GO" id="GO:1902495">
    <property type="term" value="C:transmembrane transporter complex"/>
    <property type="evidence" value="ECO:0007669"/>
    <property type="project" value="UniProtKB-ARBA"/>
</dbReference>
<comment type="caution">
    <text evidence="6">The sequence shown here is derived from an EMBL/GenBank/DDBJ whole genome shotgun (WGS) entry which is preliminary data.</text>
</comment>
<dbReference type="Gene3D" id="3.40.50.300">
    <property type="entry name" value="P-loop containing nucleotide triphosphate hydrolases"/>
    <property type="match status" value="1"/>
</dbReference>
<dbReference type="PANTHER" id="PTHR24220:SF685">
    <property type="entry name" value="ABC TRANSPORTER RELATED"/>
    <property type="match status" value="1"/>
</dbReference>
<dbReference type="PROSITE" id="PS50893">
    <property type="entry name" value="ABC_TRANSPORTER_2"/>
    <property type="match status" value="1"/>
</dbReference>
<evidence type="ECO:0000256" key="3">
    <source>
        <dbReference type="ARBA" id="ARBA00022840"/>
    </source>
</evidence>
<evidence type="ECO:0000259" key="5">
    <source>
        <dbReference type="PROSITE" id="PS50893"/>
    </source>
</evidence>
<evidence type="ECO:0000256" key="1">
    <source>
        <dbReference type="ARBA" id="ARBA00022448"/>
    </source>
</evidence>
<dbReference type="FunFam" id="3.40.50.300:FF:000032">
    <property type="entry name" value="Export ABC transporter ATP-binding protein"/>
    <property type="match status" value="1"/>
</dbReference>
<keyword evidence="1" id="KW-0813">Transport</keyword>
<dbReference type="RefSeq" id="WP_116301870.1">
    <property type="nucleotide sequence ID" value="NZ_NFZV01000007.1"/>
</dbReference>
<keyword evidence="2" id="KW-0547">Nucleotide-binding</keyword>
<dbReference type="InterPro" id="IPR015854">
    <property type="entry name" value="ABC_transpr_LolD-like"/>
</dbReference>
<dbReference type="PROSITE" id="PS00211">
    <property type="entry name" value="ABC_TRANSPORTER_1"/>
    <property type="match status" value="1"/>
</dbReference>
<dbReference type="InterPro" id="IPR017871">
    <property type="entry name" value="ABC_transporter-like_CS"/>
</dbReference>
<organism evidence="6 7">
    <name type="scientific">Alkalilimnicola ehrlichii</name>
    <dbReference type="NCBI Taxonomy" id="351052"/>
    <lineage>
        <taxon>Bacteria</taxon>
        <taxon>Pseudomonadati</taxon>
        <taxon>Pseudomonadota</taxon>
        <taxon>Gammaproteobacteria</taxon>
        <taxon>Chromatiales</taxon>
        <taxon>Ectothiorhodospiraceae</taxon>
        <taxon>Alkalilimnicola</taxon>
    </lineage>
</organism>
<feature type="domain" description="ABC transporter" evidence="5">
    <location>
        <begin position="4"/>
        <end position="227"/>
    </location>
</feature>
<sequence length="227" mass="25226">MALVELTAIERRYREGERERCVLSGVDVAIDQGERVALVGRSGSGKSTLLNLIGGIDRPDRGRVRIADTDLTALDETARTLFRRHHIGFVFQFFNLLPTLTVAENLLLPLELTGETSQARRQEALDLLERVGLGDRGNSYPERLSGGEQQRVAIARALVHRPSLLLADEPTGTLDWETGERVLDVLFELSAVQGMTLLIVTHSDEVAERADRVLRLHEGRLQDEAGR</sequence>
<name>A0A3E0WTW7_9GAMM</name>
<evidence type="ECO:0000256" key="2">
    <source>
        <dbReference type="ARBA" id="ARBA00022741"/>
    </source>
</evidence>
<gene>
    <name evidence="6" type="ORF">CAL65_10590</name>
</gene>
<dbReference type="CDD" id="cd03255">
    <property type="entry name" value="ABC_MJ0796_LolCDE_FtsE"/>
    <property type="match status" value="1"/>
</dbReference>
<dbReference type="SMART" id="SM00382">
    <property type="entry name" value="AAA"/>
    <property type="match status" value="1"/>
</dbReference>
<comment type="similarity">
    <text evidence="4">Belongs to the ABC transporter superfamily. Macrolide exporter (TC 3.A.1.122) family.</text>
</comment>
<dbReference type="Pfam" id="PF00005">
    <property type="entry name" value="ABC_tran"/>
    <property type="match status" value="1"/>
</dbReference>
<dbReference type="InterPro" id="IPR003593">
    <property type="entry name" value="AAA+_ATPase"/>
</dbReference>
<dbReference type="AlphaFoldDB" id="A0A3E0WTW7"/>
<dbReference type="GO" id="GO:0016887">
    <property type="term" value="F:ATP hydrolysis activity"/>
    <property type="evidence" value="ECO:0007669"/>
    <property type="project" value="InterPro"/>
</dbReference>
<dbReference type="InterPro" id="IPR017911">
    <property type="entry name" value="MacB-like_ATP-bd"/>
</dbReference>
<dbReference type="GO" id="GO:0022857">
    <property type="term" value="F:transmembrane transporter activity"/>
    <property type="evidence" value="ECO:0007669"/>
    <property type="project" value="TreeGrafter"/>
</dbReference>
<dbReference type="EMBL" id="NFZW01000009">
    <property type="protein sequence ID" value="RFA36420.1"/>
    <property type="molecule type" value="Genomic_DNA"/>
</dbReference>
<dbReference type="PANTHER" id="PTHR24220">
    <property type="entry name" value="IMPORT ATP-BINDING PROTEIN"/>
    <property type="match status" value="1"/>
</dbReference>
<accession>A0A3E0WTW7</accession>
<dbReference type="Proteomes" id="UP000256763">
    <property type="component" value="Unassembled WGS sequence"/>
</dbReference>
<reference evidence="7" key="1">
    <citation type="submission" date="2017-05" db="EMBL/GenBank/DDBJ databases">
        <authorList>
            <person name="Sharma S."/>
            <person name="Sidhu C."/>
            <person name="Pinnaka A.K."/>
        </authorList>
    </citation>
    <scope>NUCLEOTIDE SEQUENCE [LARGE SCALE GENOMIC DNA]</scope>
    <source>
        <strain evidence="7">AK93</strain>
    </source>
</reference>
<dbReference type="GO" id="GO:0005886">
    <property type="term" value="C:plasma membrane"/>
    <property type="evidence" value="ECO:0007669"/>
    <property type="project" value="TreeGrafter"/>
</dbReference>
<dbReference type="GO" id="GO:0005524">
    <property type="term" value="F:ATP binding"/>
    <property type="evidence" value="ECO:0007669"/>
    <property type="project" value="UniProtKB-KW"/>
</dbReference>
<proteinExistence type="inferred from homology"/>
<evidence type="ECO:0000313" key="7">
    <source>
        <dbReference type="Proteomes" id="UP000256763"/>
    </source>
</evidence>
<evidence type="ECO:0000256" key="4">
    <source>
        <dbReference type="ARBA" id="ARBA00038388"/>
    </source>
</evidence>
<dbReference type="InterPro" id="IPR027417">
    <property type="entry name" value="P-loop_NTPase"/>
</dbReference>
<protein>
    <submittedName>
        <fullName evidence="6">ABC transporter ATP-binding protein</fullName>
    </submittedName>
</protein>
<evidence type="ECO:0000313" key="6">
    <source>
        <dbReference type="EMBL" id="RFA36420.1"/>
    </source>
</evidence>